<sequence length="127" mass="14466">MLSRQSARVAKQRTRARLMFLGIKNELLWAHGGRIVGFIYIYAEISVFYCKRVDVWLETAKKVQLLSGCLLAFRAEGPRVINMVSLFWGGEKGKPEKFEFGFDKAKRCQNYRKLKSLMGRIAGGGSD</sequence>
<keyword evidence="1" id="KW-0812">Transmembrane</keyword>
<comment type="caution">
    <text evidence="2">The sequence shown here is derived from an EMBL/GenBank/DDBJ whole genome shotgun (WGS) entry which is preliminary data.</text>
</comment>
<protein>
    <submittedName>
        <fullName evidence="2">Uncharacterized protein</fullName>
    </submittedName>
</protein>
<evidence type="ECO:0000313" key="3">
    <source>
        <dbReference type="Proteomes" id="UP001314170"/>
    </source>
</evidence>
<name>A0AAV1QY85_9ROSI</name>
<keyword evidence="1" id="KW-0472">Membrane</keyword>
<dbReference type="Proteomes" id="UP001314170">
    <property type="component" value="Unassembled WGS sequence"/>
</dbReference>
<dbReference type="AlphaFoldDB" id="A0AAV1QY85"/>
<reference evidence="2 3" key="1">
    <citation type="submission" date="2024-01" db="EMBL/GenBank/DDBJ databases">
        <authorList>
            <person name="Waweru B."/>
        </authorList>
    </citation>
    <scope>NUCLEOTIDE SEQUENCE [LARGE SCALE GENOMIC DNA]</scope>
</reference>
<dbReference type="EMBL" id="CAWUPB010000815">
    <property type="protein sequence ID" value="CAK7324966.1"/>
    <property type="molecule type" value="Genomic_DNA"/>
</dbReference>
<proteinExistence type="predicted"/>
<feature type="transmembrane region" description="Helical" evidence="1">
    <location>
        <begin position="21"/>
        <end position="43"/>
    </location>
</feature>
<keyword evidence="1" id="KW-1133">Transmembrane helix</keyword>
<accession>A0AAV1QY85</accession>
<evidence type="ECO:0000256" key="1">
    <source>
        <dbReference type="SAM" id="Phobius"/>
    </source>
</evidence>
<organism evidence="2 3">
    <name type="scientific">Dovyalis caffra</name>
    <dbReference type="NCBI Taxonomy" id="77055"/>
    <lineage>
        <taxon>Eukaryota</taxon>
        <taxon>Viridiplantae</taxon>
        <taxon>Streptophyta</taxon>
        <taxon>Embryophyta</taxon>
        <taxon>Tracheophyta</taxon>
        <taxon>Spermatophyta</taxon>
        <taxon>Magnoliopsida</taxon>
        <taxon>eudicotyledons</taxon>
        <taxon>Gunneridae</taxon>
        <taxon>Pentapetalae</taxon>
        <taxon>rosids</taxon>
        <taxon>fabids</taxon>
        <taxon>Malpighiales</taxon>
        <taxon>Salicaceae</taxon>
        <taxon>Flacourtieae</taxon>
        <taxon>Dovyalis</taxon>
    </lineage>
</organism>
<gene>
    <name evidence="2" type="ORF">DCAF_LOCUS2637</name>
</gene>
<evidence type="ECO:0000313" key="2">
    <source>
        <dbReference type="EMBL" id="CAK7324966.1"/>
    </source>
</evidence>
<keyword evidence="3" id="KW-1185">Reference proteome</keyword>